<sequence>MGLQLTVERLLAKLPQYMVTKCEAETRLFLFPSSPIPGPRAFFYKFVWYFSIKESSRDARAVIFCSFQ</sequence>
<dbReference type="Proteomes" id="UP001054252">
    <property type="component" value="Unassembled WGS sequence"/>
</dbReference>
<protein>
    <submittedName>
        <fullName evidence="1">Uncharacterized protein</fullName>
    </submittedName>
</protein>
<evidence type="ECO:0000313" key="1">
    <source>
        <dbReference type="EMBL" id="GKU95994.1"/>
    </source>
</evidence>
<dbReference type="AlphaFoldDB" id="A0AAV5IFM8"/>
<dbReference type="EMBL" id="BPVZ01000009">
    <property type="protein sequence ID" value="GKU95994.1"/>
    <property type="molecule type" value="Genomic_DNA"/>
</dbReference>
<gene>
    <name evidence="1" type="ORF">SLEP1_g9279</name>
</gene>
<evidence type="ECO:0000313" key="2">
    <source>
        <dbReference type="Proteomes" id="UP001054252"/>
    </source>
</evidence>
<proteinExistence type="predicted"/>
<name>A0AAV5IFM8_9ROSI</name>
<keyword evidence="2" id="KW-1185">Reference proteome</keyword>
<comment type="caution">
    <text evidence="1">The sequence shown here is derived from an EMBL/GenBank/DDBJ whole genome shotgun (WGS) entry which is preliminary data.</text>
</comment>
<accession>A0AAV5IFM8</accession>
<organism evidence="1 2">
    <name type="scientific">Rubroshorea leprosula</name>
    <dbReference type="NCBI Taxonomy" id="152421"/>
    <lineage>
        <taxon>Eukaryota</taxon>
        <taxon>Viridiplantae</taxon>
        <taxon>Streptophyta</taxon>
        <taxon>Embryophyta</taxon>
        <taxon>Tracheophyta</taxon>
        <taxon>Spermatophyta</taxon>
        <taxon>Magnoliopsida</taxon>
        <taxon>eudicotyledons</taxon>
        <taxon>Gunneridae</taxon>
        <taxon>Pentapetalae</taxon>
        <taxon>rosids</taxon>
        <taxon>malvids</taxon>
        <taxon>Malvales</taxon>
        <taxon>Dipterocarpaceae</taxon>
        <taxon>Rubroshorea</taxon>
    </lineage>
</organism>
<reference evidence="1 2" key="1">
    <citation type="journal article" date="2021" name="Commun. Biol.">
        <title>The genome of Shorea leprosula (Dipterocarpaceae) highlights the ecological relevance of drought in aseasonal tropical rainforests.</title>
        <authorList>
            <person name="Ng K.K.S."/>
            <person name="Kobayashi M.J."/>
            <person name="Fawcett J.A."/>
            <person name="Hatakeyama M."/>
            <person name="Paape T."/>
            <person name="Ng C.H."/>
            <person name="Ang C.C."/>
            <person name="Tnah L.H."/>
            <person name="Lee C.T."/>
            <person name="Nishiyama T."/>
            <person name="Sese J."/>
            <person name="O'Brien M.J."/>
            <person name="Copetti D."/>
            <person name="Mohd Noor M.I."/>
            <person name="Ong R.C."/>
            <person name="Putra M."/>
            <person name="Sireger I.Z."/>
            <person name="Indrioko S."/>
            <person name="Kosugi Y."/>
            <person name="Izuno A."/>
            <person name="Isagi Y."/>
            <person name="Lee S.L."/>
            <person name="Shimizu K.K."/>
        </authorList>
    </citation>
    <scope>NUCLEOTIDE SEQUENCE [LARGE SCALE GENOMIC DNA]</scope>
    <source>
        <strain evidence="1">214</strain>
    </source>
</reference>